<reference evidence="1 2" key="1">
    <citation type="submission" date="2014-01" db="EMBL/GenBank/DDBJ databases">
        <title>Full genme sequencing of cellulolytic bacterium Gynuella sunshinyii YC6258T gen. nov., sp. nov.</title>
        <authorList>
            <person name="Khan H."/>
            <person name="Chung E.J."/>
            <person name="Chung Y.R."/>
        </authorList>
    </citation>
    <scope>NUCLEOTIDE SEQUENCE [LARGE SCALE GENOMIC DNA]</scope>
    <source>
        <strain evidence="1 2">YC6258</strain>
    </source>
</reference>
<name>A0A0C5VBE0_9GAMM</name>
<accession>A0A0C5VBE0</accession>
<dbReference type="HOGENOM" id="CLU_3200429_0_0_6"/>
<dbReference type="AlphaFoldDB" id="A0A0C5VBE0"/>
<proteinExistence type="predicted"/>
<protein>
    <submittedName>
        <fullName evidence="1">Uncharacterized protein</fullName>
    </submittedName>
</protein>
<gene>
    <name evidence="1" type="ORF">YC6258_04633</name>
</gene>
<dbReference type="EMBL" id="CP007142">
    <property type="protein sequence ID" value="AJQ96665.1"/>
    <property type="molecule type" value="Genomic_DNA"/>
</dbReference>
<keyword evidence="2" id="KW-1185">Reference proteome</keyword>
<organism evidence="1 2">
    <name type="scientific">Gynuella sunshinyii YC6258</name>
    <dbReference type="NCBI Taxonomy" id="1445510"/>
    <lineage>
        <taxon>Bacteria</taxon>
        <taxon>Pseudomonadati</taxon>
        <taxon>Pseudomonadota</taxon>
        <taxon>Gammaproteobacteria</taxon>
        <taxon>Oceanospirillales</taxon>
        <taxon>Saccharospirillaceae</taxon>
        <taxon>Gynuella</taxon>
    </lineage>
</organism>
<evidence type="ECO:0000313" key="2">
    <source>
        <dbReference type="Proteomes" id="UP000032266"/>
    </source>
</evidence>
<sequence>MLSFRQHFIHSFLILRKFNYVWHCWPIGQLTMVTRSNSSIVNRLK</sequence>
<dbReference type="Proteomes" id="UP000032266">
    <property type="component" value="Chromosome"/>
</dbReference>
<evidence type="ECO:0000313" key="1">
    <source>
        <dbReference type="EMBL" id="AJQ96665.1"/>
    </source>
</evidence>
<dbReference type="KEGG" id="gsn:YC6258_04633"/>